<proteinExistence type="predicted"/>
<dbReference type="OrthoDB" id="9801684at2"/>
<name>A0A1P8Q204_9LACO</name>
<dbReference type="Proteomes" id="UP000187499">
    <property type="component" value="Chromosome"/>
</dbReference>
<keyword evidence="2" id="KW-1185">Reference proteome</keyword>
<dbReference type="RefSeq" id="WP_076614370.1">
    <property type="nucleotide sequence ID" value="NZ_CP019323.1"/>
</dbReference>
<accession>A0A1P8Q204</accession>
<dbReference type="AlphaFoldDB" id="A0A1P8Q204"/>
<evidence type="ECO:0000313" key="2">
    <source>
        <dbReference type="Proteomes" id="UP000187499"/>
    </source>
</evidence>
<dbReference type="PANTHER" id="PTHR33295">
    <property type="entry name" value="ATPASE"/>
    <property type="match status" value="1"/>
</dbReference>
<protein>
    <submittedName>
        <fullName evidence="1">AAA family ATPase</fullName>
    </submittedName>
</protein>
<reference evidence="2" key="1">
    <citation type="submission" date="2016-12" db="EMBL/GenBank/DDBJ databases">
        <authorList>
            <person name="Jung M.Y."/>
            <person name="Lee S.H."/>
        </authorList>
    </citation>
    <scope>NUCLEOTIDE SEQUENCE [LARGE SCALE GENOMIC DNA]</scope>
    <source>
        <strain evidence="2">WiKim39</strain>
    </source>
</reference>
<dbReference type="STRING" id="1847728.BTM29_04525"/>
<sequence>MKGENYNDNFGHQIENIVYIELLRRGYKVDIDKDEDREIDFVAKKGKNIEYFQVTMQLPTDSDREVDNLKKLDDNYKKTVITANRMDTGNVDGIGVVHIVDWLLEN</sequence>
<dbReference type="PANTHER" id="PTHR33295:SF20">
    <property type="entry name" value="ATPASE"/>
    <property type="match status" value="1"/>
</dbReference>
<dbReference type="EMBL" id="CP019323">
    <property type="protein sequence ID" value="APX71866.1"/>
    <property type="molecule type" value="Genomic_DNA"/>
</dbReference>
<gene>
    <name evidence="1" type="ORF">BTM29_04525</name>
</gene>
<organism evidence="1 2">
    <name type="scientific">Companilactobacillus allii</name>
    <dbReference type="NCBI Taxonomy" id="1847728"/>
    <lineage>
        <taxon>Bacteria</taxon>
        <taxon>Bacillati</taxon>
        <taxon>Bacillota</taxon>
        <taxon>Bacilli</taxon>
        <taxon>Lactobacillales</taxon>
        <taxon>Lactobacillaceae</taxon>
        <taxon>Companilactobacillus</taxon>
    </lineage>
</organism>
<dbReference type="KEGG" id="lalw:BTM29_04525"/>
<evidence type="ECO:0000313" key="1">
    <source>
        <dbReference type="EMBL" id="APX71866.1"/>
    </source>
</evidence>